<organism evidence="4 5">
    <name type="scientific">Tetrapyrgos nigripes</name>
    <dbReference type="NCBI Taxonomy" id="182062"/>
    <lineage>
        <taxon>Eukaryota</taxon>
        <taxon>Fungi</taxon>
        <taxon>Dikarya</taxon>
        <taxon>Basidiomycota</taxon>
        <taxon>Agaricomycotina</taxon>
        <taxon>Agaricomycetes</taxon>
        <taxon>Agaricomycetidae</taxon>
        <taxon>Agaricales</taxon>
        <taxon>Marasmiineae</taxon>
        <taxon>Marasmiaceae</taxon>
        <taxon>Tetrapyrgos</taxon>
    </lineage>
</organism>
<dbReference type="PANTHER" id="PTHR11177:SF392">
    <property type="entry name" value="HAP41P"/>
    <property type="match status" value="1"/>
</dbReference>
<feature type="region of interest" description="Disordered" evidence="1">
    <location>
        <begin position="25"/>
        <end position="141"/>
    </location>
</feature>
<feature type="compositionally biased region" description="Low complexity" evidence="1">
    <location>
        <begin position="95"/>
        <end position="127"/>
    </location>
</feature>
<accession>A0A8H5FPI8</accession>
<dbReference type="GO" id="GO:0005576">
    <property type="term" value="C:extracellular region"/>
    <property type="evidence" value="ECO:0007669"/>
    <property type="project" value="TreeGrafter"/>
</dbReference>
<dbReference type="GO" id="GO:0008061">
    <property type="term" value="F:chitin binding"/>
    <property type="evidence" value="ECO:0007669"/>
    <property type="project" value="InterPro"/>
</dbReference>
<protein>
    <recommendedName>
        <fullName evidence="3">GH18 domain-containing protein</fullName>
    </recommendedName>
</protein>
<dbReference type="Pfam" id="PF00704">
    <property type="entry name" value="Glyco_hydro_18"/>
    <property type="match status" value="1"/>
</dbReference>
<name>A0A8H5FPI8_9AGAR</name>
<dbReference type="Gene3D" id="3.20.20.80">
    <property type="entry name" value="Glycosidases"/>
    <property type="match status" value="1"/>
</dbReference>
<sequence length="502" mass="54194">MRPRNIIFLLLALGVRSIAQITTQTSSDHDLSTSPNSLGLSSPPQASQTLPDAISSSTFASPSETTAPEQISSGTLPSPSDPTSTGSQTTSPKQTSTDTLPSSSDPASTTQTSTSDASTPTSPEPESGQWDVETNPDGSEEVFFAPSDSNPLMIAYYADWTNPTIPDFLDWIDFAFAIPTKSFSLAWDDPHSAPLQLAHLVSAAHAVGTKVKLSIGGWTGSRYFSPAVSSPQNRQTFVKSIVDTYYQYNLDGIEIDWEYPGREGQDGNLVDHKDSQNFLAFLQLLRSCLPRTAKLTAAVAPQTFADEHGQPMKDCSGFAKVLDWILIMNYDTFDGSPDPGPNAPLFDGCKNSTEPDSNAVGAFKIFKNAGFREKQMVLGIPAYGYAFRRHPSPAFVKTDDGGDRGSVTFRSLIQQNALQRADDGSFQSSGGFSRQWDECSSTPFLHSSDGGQVISYDDPESVRKKARFAQAMGMRGVNLFELSGDTEDWALLKAMAGGLYSS</sequence>
<dbReference type="Proteomes" id="UP000559256">
    <property type="component" value="Unassembled WGS sequence"/>
</dbReference>
<keyword evidence="5" id="KW-1185">Reference proteome</keyword>
<evidence type="ECO:0000256" key="2">
    <source>
        <dbReference type="SAM" id="SignalP"/>
    </source>
</evidence>
<evidence type="ECO:0000259" key="3">
    <source>
        <dbReference type="PROSITE" id="PS51910"/>
    </source>
</evidence>
<dbReference type="InterPro" id="IPR017853">
    <property type="entry name" value="GH"/>
</dbReference>
<dbReference type="SUPFAM" id="SSF51445">
    <property type="entry name" value="(Trans)glycosidases"/>
    <property type="match status" value="1"/>
</dbReference>
<dbReference type="OrthoDB" id="73875at2759"/>
<dbReference type="GO" id="GO:0006032">
    <property type="term" value="P:chitin catabolic process"/>
    <property type="evidence" value="ECO:0007669"/>
    <property type="project" value="TreeGrafter"/>
</dbReference>
<dbReference type="Gene3D" id="3.10.50.10">
    <property type="match status" value="1"/>
</dbReference>
<feature type="compositionally biased region" description="Polar residues" evidence="1">
    <location>
        <begin position="25"/>
        <end position="94"/>
    </location>
</feature>
<dbReference type="PANTHER" id="PTHR11177">
    <property type="entry name" value="CHITINASE"/>
    <property type="match status" value="1"/>
</dbReference>
<evidence type="ECO:0000256" key="1">
    <source>
        <dbReference type="SAM" id="MobiDB-lite"/>
    </source>
</evidence>
<feature type="chain" id="PRO_5034324033" description="GH18 domain-containing protein" evidence="2">
    <location>
        <begin position="20"/>
        <end position="502"/>
    </location>
</feature>
<evidence type="ECO:0000313" key="4">
    <source>
        <dbReference type="EMBL" id="KAF5344082.1"/>
    </source>
</evidence>
<dbReference type="InterPro" id="IPR011583">
    <property type="entry name" value="Chitinase_II/V-like_cat"/>
</dbReference>
<keyword evidence="2" id="KW-0732">Signal</keyword>
<dbReference type="SMART" id="SM00636">
    <property type="entry name" value="Glyco_18"/>
    <property type="match status" value="1"/>
</dbReference>
<feature type="domain" description="GH18" evidence="3">
    <location>
        <begin position="151"/>
        <end position="502"/>
    </location>
</feature>
<dbReference type="AlphaFoldDB" id="A0A8H5FPI8"/>
<reference evidence="4 5" key="1">
    <citation type="journal article" date="2020" name="ISME J.">
        <title>Uncovering the hidden diversity of litter-decomposition mechanisms in mushroom-forming fungi.</title>
        <authorList>
            <person name="Floudas D."/>
            <person name="Bentzer J."/>
            <person name="Ahren D."/>
            <person name="Johansson T."/>
            <person name="Persson P."/>
            <person name="Tunlid A."/>
        </authorList>
    </citation>
    <scope>NUCLEOTIDE SEQUENCE [LARGE SCALE GENOMIC DNA]</scope>
    <source>
        <strain evidence="4 5">CBS 291.85</strain>
    </source>
</reference>
<proteinExistence type="predicted"/>
<feature type="signal peptide" evidence="2">
    <location>
        <begin position="1"/>
        <end position="19"/>
    </location>
</feature>
<dbReference type="GO" id="GO:0005975">
    <property type="term" value="P:carbohydrate metabolic process"/>
    <property type="evidence" value="ECO:0007669"/>
    <property type="project" value="InterPro"/>
</dbReference>
<dbReference type="EMBL" id="JAACJM010000129">
    <property type="protein sequence ID" value="KAF5344082.1"/>
    <property type="molecule type" value="Genomic_DNA"/>
</dbReference>
<gene>
    <name evidence="4" type="ORF">D9758_008833</name>
</gene>
<dbReference type="InterPro" id="IPR050314">
    <property type="entry name" value="Glycosyl_Hydrlase_18"/>
</dbReference>
<comment type="caution">
    <text evidence="4">The sequence shown here is derived from an EMBL/GenBank/DDBJ whole genome shotgun (WGS) entry which is preliminary data.</text>
</comment>
<dbReference type="InterPro" id="IPR001223">
    <property type="entry name" value="Glyco_hydro18_cat"/>
</dbReference>
<dbReference type="InterPro" id="IPR029070">
    <property type="entry name" value="Chitinase_insertion_sf"/>
</dbReference>
<dbReference type="PROSITE" id="PS51910">
    <property type="entry name" value="GH18_2"/>
    <property type="match status" value="1"/>
</dbReference>
<evidence type="ECO:0000313" key="5">
    <source>
        <dbReference type="Proteomes" id="UP000559256"/>
    </source>
</evidence>
<dbReference type="GO" id="GO:0004568">
    <property type="term" value="F:chitinase activity"/>
    <property type="evidence" value="ECO:0007669"/>
    <property type="project" value="TreeGrafter"/>
</dbReference>